<dbReference type="Proteomes" id="UP000305792">
    <property type="component" value="Unassembled WGS sequence"/>
</dbReference>
<feature type="transmembrane region" description="Helical" evidence="8">
    <location>
        <begin position="31"/>
        <end position="51"/>
    </location>
</feature>
<organism evidence="10 11">
    <name type="scientific">Glycomyces paridis</name>
    <dbReference type="NCBI Taxonomy" id="2126555"/>
    <lineage>
        <taxon>Bacteria</taxon>
        <taxon>Bacillati</taxon>
        <taxon>Actinomycetota</taxon>
        <taxon>Actinomycetes</taxon>
        <taxon>Glycomycetales</taxon>
        <taxon>Glycomycetaceae</taxon>
        <taxon>Glycomyces</taxon>
    </lineage>
</organism>
<feature type="domain" description="Pycsar effector protein" evidence="9">
    <location>
        <begin position="15"/>
        <end position="149"/>
    </location>
</feature>
<keyword evidence="4" id="KW-0547">Nucleotide-binding</keyword>
<dbReference type="InterPro" id="IPR043760">
    <property type="entry name" value="PycTM_dom"/>
</dbReference>
<dbReference type="EMBL" id="STGX01000004">
    <property type="protein sequence ID" value="THV30039.1"/>
    <property type="molecule type" value="Genomic_DNA"/>
</dbReference>
<evidence type="ECO:0000256" key="7">
    <source>
        <dbReference type="ARBA" id="ARBA00023136"/>
    </source>
</evidence>
<keyword evidence="6" id="KW-0051">Antiviral defense</keyword>
<evidence type="ECO:0000313" key="10">
    <source>
        <dbReference type="EMBL" id="THV30039.1"/>
    </source>
</evidence>
<evidence type="ECO:0000256" key="5">
    <source>
        <dbReference type="ARBA" id="ARBA00022989"/>
    </source>
</evidence>
<evidence type="ECO:0000259" key="9">
    <source>
        <dbReference type="Pfam" id="PF18967"/>
    </source>
</evidence>
<evidence type="ECO:0000256" key="2">
    <source>
        <dbReference type="ARBA" id="ARBA00022475"/>
    </source>
</evidence>
<gene>
    <name evidence="10" type="ORF">E9998_06575</name>
</gene>
<dbReference type="AlphaFoldDB" id="A0A4S8PN17"/>
<keyword evidence="2" id="KW-1003">Cell membrane</keyword>
<evidence type="ECO:0000256" key="8">
    <source>
        <dbReference type="SAM" id="Phobius"/>
    </source>
</evidence>
<evidence type="ECO:0000256" key="3">
    <source>
        <dbReference type="ARBA" id="ARBA00022692"/>
    </source>
</evidence>
<sequence>MTAPASLALALASRAEKARTQTGHADAKAQVLASGLVPTIAAAIAAGAFAGIDGPAALTGWSAAALGSGAVVLLGLVLWPRASHTPAPSTPERLLEALKAGTEAQRLSLAAAEVIRLEGIVAVKFRWLRAALALAGAAGLLALGTVLLALTA</sequence>
<keyword evidence="7 8" id="KW-0472">Membrane</keyword>
<comment type="subcellular location">
    <subcellularLocation>
        <location evidence="1">Cell membrane</location>
    </subcellularLocation>
</comment>
<keyword evidence="5 8" id="KW-1133">Transmembrane helix</keyword>
<dbReference type="RefSeq" id="WP_136528912.1">
    <property type="nucleotide sequence ID" value="NZ_STGX01000004.1"/>
</dbReference>
<reference evidence="10 11" key="1">
    <citation type="journal article" date="2018" name="Int. J. Syst. Evol. Microbiol.">
        <title>Glycomyces paridis sp. nov., isolated from the medicinal plant Paris polyphylla.</title>
        <authorList>
            <person name="Fang X.M."/>
            <person name="Bai J.L."/>
            <person name="Su J."/>
            <person name="Zhao L.L."/>
            <person name="Liu H.Y."/>
            <person name="Ma B.P."/>
            <person name="Zhang Y.Q."/>
            <person name="Yu L.Y."/>
        </authorList>
    </citation>
    <scope>NUCLEOTIDE SEQUENCE [LARGE SCALE GENOMIC DNA]</scope>
    <source>
        <strain evidence="10 11">CPCC 204357</strain>
    </source>
</reference>
<evidence type="ECO:0000256" key="4">
    <source>
        <dbReference type="ARBA" id="ARBA00022741"/>
    </source>
</evidence>
<keyword evidence="3 8" id="KW-0812">Transmembrane</keyword>
<feature type="transmembrane region" description="Helical" evidence="8">
    <location>
        <begin position="58"/>
        <end position="79"/>
    </location>
</feature>
<keyword evidence="11" id="KW-1185">Reference proteome</keyword>
<name>A0A4S8PN17_9ACTN</name>
<evidence type="ECO:0000256" key="6">
    <source>
        <dbReference type="ARBA" id="ARBA00023118"/>
    </source>
</evidence>
<accession>A0A4S8PN17</accession>
<evidence type="ECO:0000313" key="11">
    <source>
        <dbReference type="Proteomes" id="UP000305792"/>
    </source>
</evidence>
<evidence type="ECO:0000256" key="1">
    <source>
        <dbReference type="ARBA" id="ARBA00004236"/>
    </source>
</evidence>
<dbReference type="Pfam" id="PF18967">
    <property type="entry name" value="PycTM"/>
    <property type="match status" value="1"/>
</dbReference>
<protein>
    <recommendedName>
        <fullName evidence="9">Pycsar effector protein domain-containing protein</fullName>
    </recommendedName>
</protein>
<proteinExistence type="predicted"/>
<feature type="transmembrane region" description="Helical" evidence="8">
    <location>
        <begin position="127"/>
        <end position="150"/>
    </location>
</feature>
<comment type="caution">
    <text evidence="10">The sequence shown here is derived from an EMBL/GenBank/DDBJ whole genome shotgun (WGS) entry which is preliminary data.</text>
</comment>